<dbReference type="Pfam" id="PF10590">
    <property type="entry name" value="PNP_phzG_C"/>
    <property type="match status" value="1"/>
</dbReference>
<comment type="pathway">
    <text evidence="5">Cofactor metabolism; pyridoxal 5'-phosphate salvage; pyridoxal 5'-phosphate from pyridoxamine 5'-phosphate: step 1/1.</text>
</comment>
<evidence type="ECO:0000256" key="6">
    <source>
        <dbReference type="PIRSR" id="PIRSR000190-1"/>
    </source>
</evidence>
<dbReference type="PANTHER" id="PTHR10851">
    <property type="entry name" value="PYRIDOXINE-5-PHOSPHATE OXIDASE"/>
    <property type="match status" value="1"/>
</dbReference>
<evidence type="ECO:0000313" key="10">
    <source>
        <dbReference type="EMBL" id="QGT77426.1"/>
    </source>
</evidence>
<keyword evidence="5" id="KW-0664">Pyridoxine biosynthesis</keyword>
<organism evidence="10 11">
    <name type="scientific">Guyparkeria halophila</name>
    <dbReference type="NCBI Taxonomy" id="47960"/>
    <lineage>
        <taxon>Bacteria</taxon>
        <taxon>Pseudomonadati</taxon>
        <taxon>Pseudomonadota</taxon>
        <taxon>Gammaproteobacteria</taxon>
        <taxon>Chromatiales</taxon>
        <taxon>Thioalkalibacteraceae</taxon>
        <taxon>Guyparkeria</taxon>
    </lineage>
</organism>
<evidence type="ECO:0000256" key="4">
    <source>
        <dbReference type="ARBA" id="ARBA00023002"/>
    </source>
</evidence>
<comment type="function">
    <text evidence="5">Catalyzes the oxidation of either pyridoxine 5'-phosphate (PNP) or pyridoxamine 5'-phosphate (PMP) into pyridoxal 5'-phosphate (PLP).</text>
</comment>
<protein>
    <recommendedName>
        <fullName evidence="5">Pyridoxine/pyridoxamine 5'-phosphate oxidase</fullName>
        <ecNumber evidence="5">1.4.3.5</ecNumber>
    </recommendedName>
    <alternativeName>
        <fullName evidence="5">PNP/PMP oxidase</fullName>
        <shortName evidence="5">PNPOx</shortName>
    </alternativeName>
    <alternativeName>
        <fullName evidence="5">Pyridoxal 5'-phosphate synthase</fullName>
    </alternativeName>
</protein>
<feature type="binding site" evidence="5 6">
    <location>
        <position position="69"/>
    </location>
    <ligand>
        <name>substrate</name>
    </ligand>
</feature>
<dbReference type="GO" id="GO:0008615">
    <property type="term" value="P:pyridoxine biosynthetic process"/>
    <property type="evidence" value="ECO:0007669"/>
    <property type="project" value="UniProtKB-UniRule"/>
</dbReference>
<evidence type="ECO:0000259" key="9">
    <source>
        <dbReference type="Pfam" id="PF10590"/>
    </source>
</evidence>
<feature type="binding site" evidence="5 6">
    <location>
        <begin position="194"/>
        <end position="196"/>
    </location>
    <ligand>
        <name>substrate</name>
    </ligand>
</feature>
<evidence type="ECO:0000256" key="1">
    <source>
        <dbReference type="ARBA" id="ARBA00007301"/>
    </source>
</evidence>
<dbReference type="Gene3D" id="2.30.110.10">
    <property type="entry name" value="Electron Transport, Fmn-binding Protein, Chain A"/>
    <property type="match status" value="1"/>
</dbReference>
<dbReference type="RefSeq" id="WP_156227239.1">
    <property type="nucleotide sequence ID" value="NZ_CP046415.1"/>
</dbReference>
<gene>
    <name evidence="5 10" type="primary">pdxH</name>
    <name evidence="10" type="ORF">GM160_00205</name>
</gene>
<evidence type="ECO:0000256" key="2">
    <source>
        <dbReference type="ARBA" id="ARBA00022630"/>
    </source>
</evidence>
<feature type="binding site" evidence="5 7">
    <location>
        <position position="86"/>
    </location>
    <ligand>
        <name>FMN</name>
        <dbReference type="ChEBI" id="CHEBI:58210"/>
    </ligand>
</feature>
<feature type="domain" description="Pyridoxine 5'-phosphate oxidase dimerisation C-terminal" evidence="9">
    <location>
        <begin position="175"/>
        <end position="215"/>
    </location>
</feature>
<dbReference type="GO" id="GO:0010181">
    <property type="term" value="F:FMN binding"/>
    <property type="evidence" value="ECO:0007669"/>
    <property type="project" value="UniProtKB-UniRule"/>
</dbReference>
<comment type="catalytic activity">
    <reaction evidence="5">
        <text>pyridoxamine 5'-phosphate + O2 + H2O = pyridoxal 5'-phosphate + H2O2 + NH4(+)</text>
        <dbReference type="Rhea" id="RHEA:15817"/>
        <dbReference type="ChEBI" id="CHEBI:15377"/>
        <dbReference type="ChEBI" id="CHEBI:15379"/>
        <dbReference type="ChEBI" id="CHEBI:16240"/>
        <dbReference type="ChEBI" id="CHEBI:28938"/>
        <dbReference type="ChEBI" id="CHEBI:58451"/>
        <dbReference type="ChEBI" id="CHEBI:597326"/>
        <dbReference type="EC" id="1.4.3.5"/>
    </reaction>
</comment>
<dbReference type="HAMAP" id="MF_01629">
    <property type="entry name" value="PdxH"/>
    <property type="match status" value="1"/>
</dbReference>
<comment type="catalytic activity">
    <reaction evidence="5">
        <text>pyridoxine 5'-phosphate + O2 = pyridoxal 5'-phosphate + H2O2</text>
        <dbReference type="Rhea" id="RHEA:15149"/>
        <dbReference type="ChEBI" id="CHEBI:15379"/>
        <dbReference type="ChEBI" id="CHEBI:16240"/>
        <dbReference type="ChEBI" id="CHEBI:58589"/>
        <dbReference type="ChEBI" id="CHEBI:597326"/>
        <dbReference type="EC" id="1.4.3.5"/>
    </reaction>
</comment>
<keyword evidence="4 5" id="KW-0560">Oxidoreductase</keyword>
<dbReference type="Proteomes" id="UP000427716">
    <property type="component" value="Chromosome"/>
</dbReference>
<evidence type="ECO:0000259" key="8">
    <source>
        <dbReference type="Pfam" id="PF01243"/>
    </source>
</evidence>
<evidence type="ECO:0000256" key="5">
    <source>
        <dbReference type="HAMAP-Rule" id="MF_01629"/>
    </source>
</evidence>
<dbReference type="EMBL" id="CP046415">
    <property type="protein sequence ID" value="QGT77426.1"/>
    <property type="molecule type" value="Genomic_DNA"/>
</dbReference>
<dbReference type="InterPro" id="IPR000659">
    <property type="entry name" value="Pyridox_Oxase"/>
</dbReference>
<feature type="binding site" evidence="5 6">
    <location>
        <position position="126"/>
    </location>
    <ligand>
        <name>substrate</name>
    </ligand>
</feature>
<comment type="pathway">
    <text evidence="5">Cofactor metabolism; pyridoxal 5'-phosphate salvage; pyridoxal 5'-phosphate from pyridoxine 5'-phosphate: step 1/1.</text>
</comment>
<dbReference type="PANTHER" id="PTHR10851:SF0">
    <property type="entry name" value="PYRIDOXINE-5'-PHOSPHATE OXIDASE"/>
    <property type="match status" value="1"/>
</dbReference>
<comment type="similarity">
    <text evidence="1 5">Belongs to the pyridoxamine 5'-phosphate oxidase family.</text>
</comment>
<comment type="cofactor">
    <cofactor evidence="5 7">
        <name>FMN</name>
        <dbReference type="ChEBI" id="CHEBI:58210"/>
    </cofactor>
    <text evidence="5 7">Binds 1 FMN per subunit.</text>
</comment>
<feature type="binding site" evidence="5 7">
    <location>
        <position position="198"/>
    </location>
    <ligand>
        <name>FMN</name>
        <dbReference type="ChEBI" id="CHEBI:58210"/>
    </ligand>
</feature>
<dbReference type="InterPro" id="IPR019740">
    <property type="entry name" value="Pyridox_Oxase_CS"/>
</dbReference>
<dbReference type="PIRSF" id="PIRSF000190">
    <property type="entry name" value="Pyd_amn-ph_oxd"/>
    <property type="match status" value="1"/>
</dbReference>
<dbReference type="InterPro" id="IPR012349">
    <property type="entry name" value="Split_barrel_FMN-bd"/>
</dbReference>
<evidence type="ECO:0000256" key="7">
    <source>
        <dbReference type="PIRSR" id="PIRSR000190-2"/>
    </source>
</evidence>
<dbReference type="NCBIfam" id="TIGR00558">
    <property type="entry name" value="pdxH"/>
    <property type="match status" value="1"/>
</dbReference>
<feature type="binding site" evidence="6">
    <location>
        <begin position="11"/>
        <end position="14"/>
    </location>
    <ligand>
        <name>substrate</name>
    </ligand>
</feature>
<feature type="binding site" evidence="5 6">
    <location>
        <position position="134"/>
    </location>
    <ligand>
        <name>substrate</name>
    </ligand>
</feature>
<keyword evidence="2 5" id="KW-0285">Flavoprotein</keyword>
<feature type="binding site" evidence="5 7">
    <location>
        <position position="108"/>
    </location>
    <ligand>
        <name>FMN</name>
        <dbReference type="ChEBI" id="CHEBI:58210"/>
    </ligand>
</feature>
<feature type="binding site" evidence="5 7">
    <location>
        <begin position="143"/>
        <end position="144"/>
    </location>
    <ligand>
        <name>FMN</name>
        <dbReference type="ChEBI" id="CHEBI:58210"/>
    </ligand>
</feature>
<feature type="domain" description="Pyridoxamine 5'-phosphate oxidase N-terminal" evidence="8">
    <location>
        <begin position="46"/>
        <end position="161"/>
    </location>
</feature>
<dbReference type="SUPFAM" id="SSF50475">
    <property type="entry name" value="FMN-binding split barrel"/>
    <property type="match status" value="1"/>
</dbReference>
<reference evidence="10 11" key="1">
    <citation type="submission" date="2019-11" db="EMBL/GenBank/DDBJ databases">
        <authorList>
            <person name="Zhang J."/>
            <person name="Sun C."/>
        </authorList>
    </citation>
    <scope>NUCLEOTIDE SEQUENCE [LARGE SCALE GENOMIC DNA]</scope>
    <source>
        <strain evidence="11">sp2</strain>
    </source>
</reference>
<dbReference type="PROSITE" id="PS01064">
    <property type="entry name" value="PYRIDOX_OXIDASE"/>
    <property type="match status" value="1"/>
</dbReference>
<dbReference type="InterPro" id="IPR019576">
    <property type="entry name" value="Pyridoxamine_oxidase_dimer_C"/>
</dbReference>
<dbReference type="UniPathway" id="UPA01068">
    <property type="reaction ID" value="UER00304"/>
</dbReference>
<proteinExistence type="inferred from homology"/>
<dbReference type="InterPro" id="IPR011576">
    <property type="entry name" value="Pyridox_Oxase_N"/>
</dbReference>
<feature type="binding site" evidence="5 7">
    <location>
        <begin position="64"/>
        <end position="69"/>
    </location>
    <ligand>
        <name>FMN</name>
        <dbReference type="ChEBI" id="CHEBI:58210"/>
    </ligand>
</feature>
<feature type="binding site" evidence="5 6">
    <location>
        <position position="130"/>
    </location>
    <ligand>
        <name>substrate</name>
    </ligand>
</feature>
<name>A0A6I6CSL1_9GAMM</name>
<dbReference type="EC" id="1.4.3.5" evidence="5"/>
<feature type="binding site" evidence="5 7">
    <location>
        <position position="188"/>
    </location>
    <ligand>
        <name>FMN</name>
        <dbReference type="ChEBI" id="CHEBI:58210"/>
    </ligand>
</feature>
<evidence type="ECO:0000313" key="11">
    <source>
        <dbReference type="Proteomes" id="UP000427716"/>
    </source>
</evidence>
<dbReference type="KEGG" id="ghl:GM160_00205"/>
<accession>A0A6I6CSL1</accession>
<dbReference type="GO" id="GO:0004733">
    <property type="term" value="F:pyridoxamine phosphate oxidase activity"/>
    <property type="evidence" value="ECO:0007669"/>
    <property type="project" value="UniProtKB-UniRule"/>
</dbReference>
<feature type="binding site" evidence="5 7">
    <location>
        <begin position="79"/>
        <end position="80"/>
    </location>
    <ligand>
        <name>FMN</name>
        <dbReference type="ChEBI" id="CHEBI:58210"/>
    </ligand>
</feature>
<dbReference type="AlphaFoldDB" id="A0A6I6CSL1"/>
<dbReference type="NCBIfam" id="NF004231">
    <property type="entry name" value="PRK05679.1"/>
    <property type="match status" value="1"/>
</dbReference>
<sequence length="215" mass="24874">MAGEFDHRADRRDYLHGVLHRRDLATDPVDQLASWLIAAREAGNFDPTAMCVSTVDADGWPSARYVLLKHFDARGLCFYTDTRSRKGRELDANPRAALTFFWPEVDRQVRLNGTVERLSDEDNEAYFRQRPRGSRLAAITSTQSAPIESREALEARFEAMAERYPEGEVPRNPAWGGYRVVPREWEFWQGRPSRLHDRFAYVRDGDGWTIERLMP</sequence>
<comment type="subunit">
    <text evidence="5">Homodimer.</text>
</comment>
<keyword evidence="11" id="KW-1185">Reference proteome</keyword>
<keyword evidence="3 5" id="KW-0288">FMN</keyword>
<evidence type="ECO:0000256" key="3">
    <source>
        <dbReference type="ARBA" id="ARBA00022643"/>
    </source>
</evidence>
<feature type="binding site" evidence="5 7">
    <location>
        <position position="85"/>
    </location>
    <ligand>
        <name>FMN</name>
        <dbReference type="ChEBI" id="CHEBI:58210"/>
    </ligand>
</feature>
<dbReference type="Pfam" id="PF01243">
    <property type="entry name" value="PNPOx_N"/>
    <property type="match status" value="1"/>
</dbReference>